<dbReference type="AlphaFoldDB" id="A0AAD8R041"/>
<keyword evidence="3" id="KW-1185">Reference proteome</keyword>
<organism evidence="2 3">
    <name type="scientific">Lolium multiflorum</name>
    <name type="common">Italian ryegrass</name>
    <name type="synonym">Lolium perenne subsp. multiflorum</name>
    <dbReference type="NCBI Taxonomy" id="4521"/>
    <lineage>
        <taxon>Eukaryota</taxon>
        <taxon>Viridiplantae</taxon>
        <taxon>Streptophyta</taxon>
        <taxon>Embryophyta</taxon>
        <taxon>Tracheophyta</taxon>
        <taxon>Spermatophyta</taxon>
        <taxon>Magnoliopsida</taxon>
        <taxon>Liliopsida</taxon>
        <taxon>Poales</taxon>
        <taxon>Poaceae</taxon>
        <taxon>BOP clade</taxon>
        <taxon>Pooideae</taxon>
        <taxon>Poodae</taxon>
        <taxon>Poeae</taxon>
        <taxon>Poeae Chloroplast Group 2 (Poeae type)</taxon>
        <taxon>Loliodinae</taxon>
        <taxon>Loliinae</taxon>
        <taxon>Lolium</taxon>
    </lineage>
</organism>
<name>A0AAD8R041_LOLMU</name>
<accession>A0AAD8R041</accession>
<gene>
    <name evidence="2" type="ORF">QYE76_034202</name>
</gene>
<dbReference type="Gene3D" id="2.40.70.10">
    <property type="entry name" value="Acid Proteases"/>
    <property type="match status" value="1"/>
</dbReference>
<dbReference type="EMBL" id="JAUUTY010000007">
    <property type="protein sequence ID" value="KAK1610529.1"/>
    <property type="molecule type" value="Genomic_DNA"/>
</dbReference>
<reference evidence="2" key="1">
    <citation type="submission" date="2023-07" db="EMBL/GenBank/DDBJ databases">
        <title>A chromosome-level genome assembly of Lolium multiflorum.</title>
        <authorList>
            <person name="Chen Y."/>
            <person name="Copetti D."/>
            <person name="Kolliker R."/>
            <person name="Studer B."/>
        </authorList>
    </citation>
    <scope>NUCLEOTIDE SEQUENCE</scope>
    <source>
        <strain evidence="2">02402/16</strain>
        <tissue evidence="2">Leaf</tissue>
    </source>
</reference>
<proteinExistence type="predicted"/>
<feature type="compositionally biased region" description="Basic residues" evidence="1">
    <location>
        <begin position="105"/>
        <end position="132"/>
    </location>
</feature>
<feature type="compositionally biased region" description="Polar residues" evidence="1">
    <location>
        <begin position="154"/>
        <end position="171"/>
    </location>
</feature>
<feature type="region of interest" description="Disordered" evidence="1">
    <location>
        <begin position="146"/>
        <end position="178"/>
    </location>
</feature>
<sequence>MCNALYVRVQDLLRLREPQHAGSLYNGSDKVGFGRGPLSLVSQLGVPRFSYCLTSFMSIVPSRLYFGAYATLNTTNTSDSARCSPRALHRQPGAAHHVLPQHDGHQRRRRPAARRPVHVHHQRRRRHGRGHHLPTVVAAHTAPTLAPHCLTKPPASSGTSAPTVNASSNASAAWPGPH</sequence>
<feature type="region of interest" description="Disordered" evidence="1">
    <location>
        <begin position="93"/>
        <end position="132"/>
    </location>
</feature>
<evidence type="ECO:0000313" key="3">
    <source>
        <dbReference type="Proteomes" id="UP001231189"/>
    </source>
</evidence>
<evidence type="ECO:0000313" key="2">
    <source>
        <dbReference type="EMBL" id="KAK1610529.1"/>
    </source>
</evidence>
<evidence type="ECO:0008006" key="4">
    <source>
        <dbReference type="Google" id="ProtNLM"/>
    </source>
</evidence>
<comment type="caution">
    <text evidence="2">The sequence shown here is derived from an EMBL/GenBank/DDBJ whole genome shotgun (WGS) entry which is preliminary data.</text>
</comment>
<dbReference type="SUPFAM" id="SSF50630">
    <property type="entry name" value="Acid proteases"/>
    <property type="match status" value="1"/>
</dbReference>
<protein>
    <recommendedName>
        <fullName evidence="4">Xylanase inhibitor N-terminal domain-containing protein</fullName>
    </recommendedName>
</protein>
<dbReference type="Proteomes" id="UP001231189">
    <property type="component" value="Unassembled WGS sequence"/>
</dbReference>
<evidence type="ECO:0000256" key="1">
    <source>
        <dbReference type="SAM" id="MobiDB-lite"/>
    </source>
</evidence>
<dbReference type="InterPro" id="IPR021109">
    <property type="entry name" value="Peptidase_aspartic_dom_sf"/>
</dbReference>